<dbReference type="GO" id="GO:0020037">
    <property type="term" value="F:heme binding"/>
    <property type="evidence" value="ECO:0007669"/>
    <property type="project" value="InterPro"/>
</dbReference>
<keyword evidence="8" id="KW-0256">Endoplasmic reticulum</keyword>
<comment type="subcellular location">
    <subcellularLocation>
        <location evidence="4">Endoplasmic reticulum membrane</location>
        <topology evidence="4">Peripheral membrane protein</topology>
    </subcellularLocation>
    <subcellularLocation>
        <location evidence="3">Microsome membrane</location>
        <topology evidence="3">Peripheral membrane protein</topology>
    </subcellularLocation>
</comment>
<keyword evidence="6 14" id="KW-0349">Heme</keyword>
<evidence type="ECO:0000256" key="10">
    <source>
        <dbReference type="ARBA" id="ARBA00023002"/>
    </source>
</evidence>
<evidence type="ECO:0000256" key="8">
    <source>
        <dbReference type="ARBA" id="ARBA00022824"/>
    </source>
</evidence>
<evidence type="ECO:0000256" key="14">
    <source>
        <dbReference type="PIRSR" id="PIRSR602401-1"/>
    </source>
</evidence>
<dbReference type="FunFam" id="1.10.630.10:FF:000035">
    <property type="entry name" value="CYtochrome P450 family"/>
    <property type="match status" value="2"/>
</dbReference>
<sequence>VIDKVAAVSGKKTIKEKKEGLRDDLDEIDENDVGEKKRLALLDAMMEMEKNPNITWTDKDIRDEVNTIMFEGHDTTAAGSSFALCMLGIHQDIQQRVVEEQEAIFGHDMQRDCTFADTLQMNYLERVICETLRLFPPVPLIARKAEEDVKLASAPYIVPKGTTVLISQFIIHRRASVYPDPDKFDPDRFLPERTAQRHYYSFIPFSAGPRSCVGRKFAMLQLKVLLSTIIRKYKVFSSRTDKDFRLQGDIILKLANGFQISLEPRAYAQEEEITSEFCLILIGQQSIMLISSATEKTVSAIVPNSWFTLFVGLVTIGALYEYWRRNTREYKLMKNIPTFREMPIVGHGHLGIGLNTVEVGLNLVAALAELGETARGNLFHIIAVVITNPKDIELFLNSHKHLEKSEEYRYFQPWFGDGLLISKGQHWRHHRKMIAPTFHQSILKSFVPTFVKHSKAVCNRLNATIGREFDAHKYMSETTVDVLLTTVMGIKTEPETEKSAEYAQAVMDMCQIIHNRQYRPLYRLNATYKWTEMRQKGEKLLNIILNMTREVVKERKLNFNADERAIKEKLDDSLLLSRKISPAKKTGLRDDLDDIDDNDVGEKKRLALLDSMLEMENDPNIEWTDKDINDEVNTIMFEGHDTVAAGSSFVLCLLGIHQDVQKKVYDEQKQIFGNDMLRDCTFSDTLHMNYLERVICETFRLYPPVPAIARKVEEDTKLISGPYTIAKGTTVIIPQYFTHRRPDIYPEPDKFDPDRFLPECAIKRHYYSFIPFSAGPRSCVGRKYAMLQLKVLLSTMTRRFRIISGRTEEDFLLQADIILKIANANAGFTESSTLFNPLSILLVAVPLILALYEYWRRNTRSYKLMSNIPTIPEMPVIGHGHVVIGKSSHDITEYIIKQSEIYGTTLRVSLGHVNVVLLGDPRDIEILLSGSKHLEKAYEYRYFQPWFGDGLLISKGHHWRHHRKMIAPTFHQSILKSFVPTFVQHSKAVCDRFNNKIGHEFDVHEYMSETTVNILLTTAMGIKRAPEIEKSSEYAKAVMDMCDIIHNRQIRLLYRLDALYKWTNMYEKDNKLMNIILGMTQKVVEERKSNFNANERAVIDKVAAVSGKKTIKEKKEGLRDDLDEIDENDVGEKKRLALLDAMMEMEKNPNITWTDKDIRDEVNTIMFEGHDTTAAGSSFALCMLGIHQDIQQRVVEEQEAIFGLDMQRDCTFADTLQMNYLERVINETLRLYPPVPIIARKVEEDVKLASGPYTIAKDTTVIVSQFSVHRQADLFPDPEKFDPDRFLPERTAQRHYYSFIPFSAGPRSCVGRKFAMLQLKVLLSTIVRRYKIFSTRTQSDFQLQGDIILKLANGFKISIVPRLNV</sequence>
<comment type="cofactor">
    <cofactor evidence="1 14">
        <name>heme</name>
        <dbReference type="ChEBI" id="CHEBI:30413"/>
    </cofactor>
</comment>
<evidence type="ECO:0000256" key="11">
    <source>
        <dbReference type="ARBA" id="ARBA00023004"/>
    </source>
</evidence>
<name>A0A1B0G0J1_GLOMM</name>
<evidence type="ECO:0000256" key="3">
    <source>
        <dbReference type="ARBA" id="ARBA00004174"/>
    </source>
</evidence>
<dbReference type="GO" id="GO:0016705">
    <property type="term" value="F:oxidoreductase activity, acting on paired donors, with incorporation or reduction of molecular oxygen"/>
    <property type="evidence" value="ECO:0007669"/>
    <property type="project" value="InterPro"/>
</dbReference>
<dbReference type="PhylomeDB" id="A0A1B0G0J1"/>
<dbReference type="STRING" id="37546.A0A1B0G0J1"/>
<dbReference type="InterPro" id="IPR017972">
    <property type="entry name" value="Cyt_P450_CS"/>
</dbReference>
<keyword evidence="7 14" id="KW-0479">Metal-binding</keyword>
<comment type="function">
    <text evidence="2">May be involved in the metabolism of insect hormones and in the breakdown of synthetic insecticides.</text>
</comment>
<dbReference type="GO" id="GO:0005506">
    <property type="term" value="F:iron ion binding"/>
    <property type="evidence" value="ECO:0007669"/>
    <property type="project" value="InterPro"/>
</dbReference>
<dbReference type="GO" id="GO:0005789">
    <property type="term" value="C:endoplasmic reticulum membrane"/>
    <property type="evidence" value="ECO:0007669"/>
    <property type="project" value="UniProtKB-SubCell"/>
</dbReference>
<dbReference type="SUPFAM" id="SSF48264">
    <property type="entry name" value="Cytochrome P450"/>
    <property type="match status" value="3"/>
</dbReference>
<dbReference type="PANTHER" id="PTHR24291">
    <property type="entry name" value="CYTOCHROME P450 FAMILY 4"/>
    <property type="match status" value="1"/>
</dbReference>
<comment type="similarity">
    <text evidence="5">Belongs to the cytochrome P450 family.</text>
</comment>
<dbReference type="InterPro" id="IPR001128">
    <property type="entry name" value="Cyt_P450"/>
</dbReference>
<dbReference type="EMBL" id="CCAG010007993">
    <property type="status" value="NOT_ANNOTATED_CDS"/>
    <property type="molecule type" value="Genomic_DNA"/>
</dbReference>
<dbReference type="CDD" id="cd20628">
    <property type="entry name" value="CYP4"/>
    <property type="match status" value="2"/>
</dbReference>
<protein>
    <submittedName>
        <fullName evidence="15">Uncharacterized protein</fullName>
    </submittedName>
</protein>
<keyword evidence="11 14" id="KW-0408">Iron</keyword>
<evidence type="ECO:0000256" key="1">
    <source>
        <dbReference type="ARBA" id="ARBA00001971"/>
    </source>
</evidence>
<dbReference type="Gene3D" id="1.10.630.10">
    <property type="entry name" value="Cytochrome P450"/>
    <property type="match status" value="3"/>
</dbReference>
<evidence type="ECO:0000256" key="9">
    <source>
        <dbReference type="ARBA" id="ARBA00022848"/>
    </source>
</evidence>
<dbReference type="EnsemblMetazoa" id="GMOY006761-RA">
    <property type="protein sequence ID" value="GMOY006761-PA"/>
    <property type="gene ID" value="GMOY006761"/>
</dbReference>
<keyword evidence="10" id="KW-0560">Oxidoreductase</keyword>
<dbReference type="GO" id="GO:0004497">
    <property type="term" value="F:monooxygenase activity"/>
    <property type="evidence" value="ECO:0007669"/>
    <property type="project" value="UniProtKB-KW"/>
</dbReference>
<evidence type="ECO:0000256" key="13">
    <source>
        <dbReference type="ARBA" id="ARBA00023136"/>
    </source>
</evidence>
<evidence type="ECO:0000256" key="7">
    <source>
        <dbReference type="ARBA" id="ARBA00022723"/>
    </source>
</evidence>
<keyword evidence="12" id="KW-0503">Monooxygenase</keyword>
<evidence type="ECO:0000256" key="6">
    <source>
        <dbReference type="ARBA" id="ARBA00022617"/>
    </source>
</evidence>
<feature type="binding site" description="axial binding residue" evidence="14">
    <location>
        <position position="1309"/>
    </location>
    <ligand>
        <name>heme</name>
        <dbReference type="ChEBI" id="CHEBI:30413"/>
    </ligand>
    <ligandPart>
        <name>Fe</name>
        <dbReference type="ChEBI" id="CHEBI:18248"/>
    </ligandPart>
</feature>
<evidence type="ECO:0000256" key="2">
    <source>
        <dbReference type="ARBA" id="ARBA00003690"/>
    </source>
</evidence>
<reference evidence="15" key="1">
    <citation type="submission" date="2020-05" db="UniProtKB">
        <authorList>
            <consortium name="EnsemblMetazoa"/>
        </authorList>
    </citation>
    <scope>IDENTIFICATION</scope>
    <source>
        <strain evidence="15">Yale</strain>
    </source>
</reference>
<evidence type="ECO:0000256" key="5">
    <source>
        <dbReference type="ARBA" id="ARBA00010617"/>
    </source>
</evidence>
<dbReference type="InterPro" id="IPR002401">
    <property type="entry name" value="Cyt_P450_E_grp-I"/>
</dbReference>
<evidence type="ECO:0000313" key="16">
    <source>
        <dbReference type="Proteomes" id="UP000092444"/>
    </source>
</evidence>
<dbReference type="PRINTS" id="PR00385">
    <property type="entry name" value="P450"/>
</dbReference>
<dbReference type="PROSITE" id="PS00086">
    <property type="entry name" value="CYTOCHROME_P450"/>
    <property type="match status" value="3"/>
</dbReference>
<organism evidence="15 16">
    <name type="scientific">Glossina morsitans morsitans</name>
    <name type="common">Savannah tsetse fly</name>
    <dbReference type="NCBI Taxonomy" id="37546"/>
    <lineage>
        <taxon>Eukaryota</taxon>
        <taxon>Metazoa</taxon>
        <taxon>Ecdysozoa</taxon>
        <taxon>Arthropoda</taxon>
        <taxon>Hexapoda</taxon>
        <taxon>Insecta</taxon>
        <taxon>Pterygota</taxon>
        <taxon>Neoptera</taxon>
        <taxon>Endopterygota</taxon>
        <taxon>Diptera</taxon>
        <taxon>Brachycera</taxon>
        <taxon>Muscomorpha</taxon>
        <taxon>Hippoboscoidea</taxon>
        <taxon>Glossinidae</taxon>
        <taxon>Glossina</taxon>
    </lineage>
</organism>
<dbReference type="Pfam" id="PF00067">
    <property type="entry name" value="p450"/>
    <property type="match status" value="3"/>
</dbReference>
<proteinExistence type="inferred from homology"/>
<dbReference type="InterPro" id="IPR050196">
    <property type="entry name" value="Cytochrome_P450_Monoox"/>
</dbReference>
<keyword evidence="16" id="KW-1185">Reference proteome</keyword>
<keyword evidence="13" id="KW-0472">Membrane</keyword>
<evidence type="ECO:0000256" key="12">
    <source>
        <dbReference type="ARBA" id="ARBA00023033"/>
    </source>
</evidence>
<keyword evidence="9" id="KW-0492">Microsome</keyword>
<accession>A0A1B0G0J1</accession>
<dbReference type="PANTHER" id="PTHR24291:SF106">
    <property type="entry name" value="CYTOCHROME P450 4G1-RELATED"/>
    <property type="match status" value="1"/>
</dbReference>
<dbReference type="VEuPathDB" id="VectorBase:GMOY006761"/>
<dbReference type="PRINTS" id="PR00463">
    <property type="entry name" value="EP450I"/>
</dbReference>
<dbReference type="Proteomes" id="UP000092444">
    <property type="component" value="Unassembled WGS sequence"/>
</dbReference>
<evidence type="ECO:0000313" key="15">
    <source>
        <dbReference type="EnsemblMetazoa" id="GMOY006761-PA"/>
    </source>
</evidence>
<evidence type="ECO:0000256" key="4">
    <source>
        <dbReference type="ARBA" id="ARBA00004406"/>
    </source>
</evidence>
<dbReference type="InterPro" id="IPR036396">
    <property type="entry name" value="Cyt_P450_sf"/>
</dbReference>